<reference evidence="2" key="1">
    <citation type="submission" date="2018-06" db="EMBL/GenBank/DDBJ databases">
        <authorList>
            <person name="Zhirakovskaya E."/>
        </authorList>
    </citation>
    <scope>NUCLEOTIDE SEQUENCE</scope>
</reference>
<dbReference type="EMBL" id="UOEB01000162">
    <property type="protein sequence ID" value="VAV84546.1"/>
    <property type="molecule type" value="Genomic_DNA"/>
</dbReference>
<organism evidence="2">
    <name type="scientific">hydrothermal vent metagenome</name>
    <dbReference type="NCBI Taxonomy" id="652676"/>
    <lineage>
        <taxon>unclassified sequences</taxon>
        <taxon>metagenomes</taxon>
        <taxon>ecological metagenomes</taxon>
    </lineage>
</organism>
<evidence type="ECO:0000259" key="1">
    <source>
        <dbReference type="Pfam" id="PF06439"/>
    </source>
</evidence>
<name>A0A3B0R628_9ZZZZ</name>
<sequence>MKLAPMFLVSTFIGILLFFNFPNNLDTKEINKDKWVKLFNGKDLKDWHVKIRGYPLDVNYKNTFRVTDGVIQVNYDQYDDFNESYGHIFYKNEFSNYKLRLQYRFTGKQLKDGAGWAKRNSGIMIHCQPPESMGLN</sequence>
<accession>A0A3B0R628</accession>
<proteinExistence type="predicted"/>
<dbReference type="Pfam" id="PF06439">
    <property type="entry name" value="3keto-disac_hyd"/>
    <property type="match status" value="1"/>
</dbReference>
<feature type="non-terminal residue" evidence="2">
    <location>
        <position position="136"/>
    </location>
</feature>
<evidence type="ECO:0000313" key="2">
    <source>
        <dbReference type="EMBL" id="VAV84546.1"/>
    </source>
</evidence>
<gene>
    <name evidence="2" type="ORF">MNBD_BACTEROID02-985</name>
</gene>
<dbReference type="GO" id="GO:0016787">
    <property type="term" value="F:hydrolase activity"/>
    <property type="evidence" value="ECO:0007669"/>
    <property type="project" value="InterPro"/>
</dbReference>
<feature type="domain" description="3-keto-alpha-glucoside-1,2-lyase/3-keto-2-hydroxy-glucal hydratase" evidence="1">
    <location>
        <begin position="34"/>
        <end position="130"/>
    </location>
</feature>
<protein>
    <recommendedName>
        <fullName evidence="1">3-keto-alpha-glucoside-1,2-lyase/3-keto-2-hydroxy-glucal hydratase domain-containing protein</fullName>
    </recommendedName>
</protein>
<dbReference type="AlphaFoldDB" id="A0A3B0R628"/>
<dbReference type="Gene3D" id="2.60.120.560">
    <property type="entry name" value="Exo-inulinase, domain 1"/>
    <property type="match status" value="1"/>
</dbReference>
<dbReference type="InterPro" id="IPR010496">
    <property type="entry name" value="AL/BT2_dom"/>
</dbReference>